<sequence length="397" mass="45399">MAQLSDAPAEVIDNILSFIPRADLPSLCLANKSLHQTAQLFLYSTINIEWSDNPNVPRLQNPPIISLLRTLLQRPELFTYINEVHLSGSRMYDNPERPSLDTTGLSPNLDLFINAIYKTQVSYTNLWIDRLKAGGMDAFAGLLITGVSKIRCFHIDHNYINGDDILGKVLLSKVFGQLPAFERLKEVWYTKRMDHNIPQTNEIFLYAASLFYLPTVTDIYVSMSNPDIFAWPREQPNLDHLTDLSIDWLIEEHLISILSITPNLKSLDYTWMYHQSPNEELEYPMLDFDYLVDVLSFVKDTLEKFMFSMEIGDEERDGSTIEMEFMGSMRGLVDFDKLKYLSIPLVCLAGFAAEPIPLEQSIPANLEVVHLRQKSLATSEDSYKTSLRYCVDEGFAD</sequence>
<proteinExistence type="predicted"/>
<reference evidence="1" key="1">
    <citation type="submission" date="2021-10" db="EMBL/GenBank/DDBJ databases">
        <authorList>
            <person name="Piombo E."/>
        </authorList>
    </citation>
    <scope>NUCLEOTIDE SEQUENCE</scope>
</reference>
<comment type="caution">
    <text evidence="1">The sequence shown here is derived from an EMBL/GenBank/DDBJ whole genome shotgun (WGS) entry which is preliminary data.</text>
</comment>
<dbReference type="Proteomes" id="UP000775872">
    <property type="component" value="Unassembled WGS sequence"/>
</dbReference>
<keyword evidence="2" id="KW-1185">Reference proteome</keyword>
<evidence type="ECO:0000313" key="2">
    <source>
        <dbReference type="Proteomes" id="UP000775872"/>
    </source>
</evidence>
<organism evidence="1 2">
    <name type="scientific">Clonostachys solani</name>
    <dbReference type="NCBI Taxonomy" id="160281"/>
    <lineage>
        <taxon>Eukaryota</taxon>
        <taxon>Fungi</taxon>
        <taxon>Dikarya</taxon>
        <taxon>Ascomycota</taxon>
        <taxon>Pezizomycotina</taxon>
        <taxon>Sordariomycetes</taxon>
        <taxon>Hypocreomycetidae</taxon>
        <taxon>Hypocreales</taxon>
        <taxon>Bionectriaceae</taxon>
        <taxon>Clonostachys</taxon>
    </lineage>
</organism>
<accession>A0A9P0EK38</accession>
<evidence type="ECO:0008006" key="3">
    <source>
        <dbReference type="Google" id="ProtNLM"/>
    </source>
</evidence>
<dbReference type="OrthoDB" id="4191831at2759"/>
<dbReference type="EMBL" id="CABFOC020000043">
    <property type="protein sequence ID" value="CAH0052177.1"/>
    <property type="molecule type" value="Genomic_DNA"/>
</dbReference>
<gene>
    <name evidence="1" type="ORF">CSOL1703_00015053</name>
</gene>
<name>A0A9P0EK38_9HYPO</name>
<evidence type="ECO:0000313" key="1">
    <source>
        <dbReference type="EMBL" id="CAH0052177.1"/>
    </source>
</evidence>
<protein>
    <recommendedName>
        <fullName evidence="3">F-box domain-containing protein</fullName>
    </recommendedName>
</protein>
<dbReference type="AlphaFoldDB" id="A0A9P0EK38"/>